<evidence type="ECO:0000313" key="7">
    <source>
        <dbReference type="Proteomes" id="UP000603227"/>
    </source>
</evidence>
<evidence type="ECO:0000313" key="6">
    <source>
        <dbReference type="EMBL" id="GHE39119.1"/>
    </source>
</evidence>
<evidence type="ECO:0000256" key="1">
    <source>
        <dbReference type="ARBA" id="ARBA00023015"/>
    </source>
</evidence>
<dbReference type="EMBL" id="BNAT01000023">
    <property type="protein sequence ID" value="GHE39119.1"/>
    <property type="molecule type" value="Genomic_DNA"/>
</dbReference>
<name>A0A919DEK1_9ACTN</name>
<dbReference type="InterPro" id="IPR009057">
    <property type="entry name" value="Homeodomain-like_sf"/>
</dbReference>
<evidence type="ECO:0000256" key="4">
    <source>
        <dbReference type="PROSITE-ProRule" id="PRU00335"/>
    </source>
</evidence>
<dbReference type="GO" id="GO:0000976">
    <property type="term" value="F:transcription cis-regulatory region binding"/>
    <property type="evidence" value="ECO:0007669"/>
    <property type="project" value="TreeGrafter"/>
</dbReference>
<dbReference type="Gene3D" id="1.10.357.10">
    <property type="entry name" value="Tetracycline Repressor, domain 2"/>
    <property type="match status" value="1"/>
</dbReference>
<reference evidence="6" key="1">
    <citation type="journal article" date="2014" name="Int. J. Syst. Evol. Microbiol.">
        <title>Complete genome sequence of Corynebacterium casei LMG S-19264T (=DSM 44701T), isolated from a smear-ripened cheese.</title>
        <authorList>
            <consortium name="US DOE Joint Genome Institute (JGI-PGF)"/>
            <person name="Walter F."/>
            <person name="Albersmeier A."/>
            <person name="Kalinowski J."/>
            <person name="Ruckert C."/>
        </authorList>
    </citation>
    <scope>NUCLEOTIDE SEQUENCE</scope>
    <source>
        <strain evidence="6">CGMCC 4.7403</strain>
    </source>
</reference>
<evidence type="ECO:0000256" key="2">
    <source>
        <dbReference type="ARBA" id="ARBA00023125"/>
    </source>
</evidence>
<sequence length="229" mass="24486">MTVGAERATPPRRRDAQRNRELLVAAAHEVFTEQGLDAPLDVIARRAGVGNATLYRHFPTRAALIDAVFHDQLTDTMAAGERLRNAPDAWSGLTEYLRAVFGTLAADRGTNDLMTTHVQGVGALDAVHAHNRRTLELLLARGRDEGTVRPDVTTEDVLFALAALGRAVPALTAATAPDAWQRPLALLLDGLRATTSPEPSPLPGPALTATQLGDVLRELGPHRAPKGRG</sequence>
<evidence type="ECO:0000256" key="3">
    <source>
        <dbReference type="ARBA" id="ARBA00023163"/>
    </source>
</evidence>
<keyword evidence="2 4" id="KW-0238">DNA-binding</keyword>
<keyword evidence="3" id="KW-0804">Transcription</keyword>
<dbReference type="GO" id="GO:0003700">
    <property type="term" value="F:DNA-binding transcription factor activity"/>
    <property type="evidence" value="ECO:0007669"/>
    <property type="project" value="TreeGrafter"/>
</dbReference>
<keyword evidence="7" id="KW-1185">Reference proteome</keyword>
<dbReference type="PANTHER" id="PTHR30055:SF234">
    <property type="entry name" value="HTH-TYPE TRANSCRIPTIONAL REGULATOR BETI"/>
    <property type="match status" value="1"/>
</dbReference>
<dbReference type="InterPro" id="IPR001647">
    <property type="entry name" value="HTH_TetR"/>
</dbReference>
<comment type="caution">
    <text evidence="6">The sequence shown here is derived from an EMBL/GenBank/DDBJ whole genome shotgun (WGS) entry which is preliminary data.</text>
</comment>
<accession>A0A919DEK1</accession>
<proteinExistence type="predicted"/>
<dbReference type="AlphaFoldDB" id="A0A919DEK1"/>
<dbReference type="SUPFAM" id="SSF46689">
    <property type="entry name" value="Homeodomain-like"/>
    <property type="match status" value="1"/>
</dbReference>
<dbReference type="Pfam" id="PF00440">
    <property type="entry name" value="TetR_N"/>
    <property type="match status" value="1"/>
</dbReference>
<keyword evidence="1" id="KW-0805">Transcription regulation</keyword>
<dbReference type="Pfam" id="PF21597">
    <property type="entry name" value="TetR_C_43"/>
    <property type="match status" value="1"/>
</dbReference>
<dbReference type="InterPro" id="IPR049445">
    <property type="entry name" value="TetR_SbtR-like_C"/>
</dbReference>
<organism evidence="6 7">
    <name type="scientific">Streptomyces capitiformicae</name>
    <dbReference type="NCBI Taxonomy" id="2014920"/>
    <lineage>
        <taxon>Bacteria</taxon>
        <taxon>Bacillati</taxon>
        <taxon>Actinomycetota</taxon>
        <taxon>Actinomycetes</taxon>
        <taxon>Kitasatosporales</taxon>
        <taxon>Streptomycetaceae</taxon>
        <taxon>Streptomyces</taxon>
    </lineage>
</organism>
<dbReference type="InterPro" id="IPR036271">
    <property type="entry name" value="Tet_transcr_reg_TetR-rel_C_sf"/>
</dbReference>
<dbReference type="PANTHER" id="PTHR30055">
    <property type="entry name" value="HTH-TYPE TRANSCRIPTIONAL REGULATOR RUTR"/>
    <property type="match status" value="1"/>
</dbReference>
<dbReference type="PRINTS" id="PR00455">
    <property type="entry name" value="HTHTETR"/>
</dbReference>
<feature type="DNA-binding region" description="H-T-H motif" evidence="4">
    <location>
        <begin position="39"/>
        <end position="58"/>
    </location>
</feature>
<dbReference type="PROSITE" id="PS50977">
    <property type="entry name" value="HTH_TETR_2"/>
    <property type="match status" value="1"/>
</dbReference>
<reference evidence="6" key="2">
    <citation type="submission" date="2020-09" db="EMBL/GenBank/DDBJ databases">
        <authorList>
            <person name="Sun Q."/>
            <person name="Zhou Y."/>
        </authorList>
    </citation>
    <scope>NUCLEOTIDE SEQUENCE</scope>
    <source>
        <strain evidence="6">CGMCC 4.7403</strain>
    </source>
</reference>
<protein>
    <submittedName>
        <fullName evidence="6">TetR family transcriptional regulator</fullName>
    </submittedName>
</protein>
<feature type="domain" description="HTH tetR-type" evidence="5">
    <location>
        <begin position="17"/>
        <end position="76"/>
    </location>
</feature>
<dbReference type="InterPro" id="IPR050109">
    <property type="entry name" value="HTH-type_TetR-like_transc_reg"/>
</dbReference>
<dbReference type="SUPFAM" id="SSF48498">
    <property type="entry name" value="Tetracyclin repressor-like, C-terminal domain"/>
    <property type="match status" value="1"/>
</dbReference>
<dbReference type="Proteomes" id="UP000603227">
    <property type="component" value="Unassembled WGS sequence"/>
</dbReference>
<dbReference type="RefSeq" id="WP_189785385.1">
    <property type="nucleotide sequence ID" value="NZ_BNAT01000023.1"/>
</dbReference>
<gene>
    <name evidence="6" type="ORF">GCM10017771_57780</name>
</gene>
<evidence type="ECO:0000259" key="5">
    <source>
        <dbReference type="PROSITE" id="PS50977"/>
    </source>
</evidence>